<protein>
    <submittedName>
        <fullName evidence="7">Beta-galactosidase</fullName>
    </submittedName>
</protein>
<dbReference type="PANTHER" id="PTHR42732">
    <property type="entry name" value="BETA-GALACTOSIDASE"/>
    <property type="match status" value="1"/>
</dbReference>
<evidence type="ECO:0000259" key="4">
    <source>
        <dbReference type="Pfam" id="PF00703"/>
    </source>
</evidence>
<feature type="domain" description="Glycosyl hydrolases family 2 sugar binding" evidence="6">
    <location>
        <begin position="252"/>
        <end position="326"/>
    </location>
</feature>
<keyword evidence="2" id="KW-0378">Hydrolase</keyword>
<dbReference type="InterPro" id="IPR008979">
    <property type="entry name" value="Galactose-bd-like_sf"/>
</dbReference>
<dbReference type="SUPFAM" id="SSF49785">
    <property type="entry name" value="Galactose-binding domain-like"/>
    <property type="match status" value="1"/>
</dbReference>
<dbReference type="Pfam" id="PF02837">
    <property type="entry name" value="Glyco_hydro_2_N"/>
    <property type="match status" value="1"/>
</dbReference>
<dbReference type="InterPro" id="IPR006102">
    <property type="entry name" value="Ig-like_GH2"/>
</dbReference>
<dbReference type="InterPro" id="IPR017853">
    <property type="entry name" value="GH"/>
</dbReference>
<sequence length="762" mass="85019">MCLRERKLRLNTKLPSRIGLSTLVSTIKKSKSQKRKKVPLFPSKFCSSKLITRESSPPFFFFFFLSCTPRSCRITSLSRVCVLCTLLLACIFPQGFRELFGITLLPPGTNTHQLGHHHPGIFREMHLTQTLLSSALTVLSLAALANAHEPTTTGTAEGSAPTVVITPEPYKLQTPPLDTEWTSQVGTNPWPEHPRPQLRRANWLNLNGIWTFQAASGHKDVSHPPAGTTLDREVLVPSCIESGLSGIQELEVPHFWLARTFEVPKGWGNQSVLLHFEAVDYEATVFINGRKAAFHRGGYFRFTVDATQYLKPGNNTLLVFVFDPTDEEGYVVPIGKQSRTPSHIFYRSCSGIWQTVWLESAPKNHITQLDVAADHKGHGNSSNSSSRVRIAVVDKNGKTVGRGTGRSGTAFNFTVPSPSVWSPSTPNLYNITVRLGNDNVTSYTGFRTISTGVVNGVKRPLLNGEFIFMFGALDQGYWPDGLHTPPSVEAMTYDLKVLKKLGMNMVRKHIKIEPDLFYHACDQLGLLVIQDMPSLTANSARLPNAAQQAEFERQLKIMVEEHKSYTSIVTWTIYNEGWGQLRDAPYPEAKLVDVVRGIDPTRLVNANSGWFDHGFGDYSDNHHYANPQCGTPFYSLASSPYDGARIGFQGEFGGIGHNVSIEHLWNVQQAIDSINQTYEIDQTLEAYNYRGRVLLREFREQIELYACSGGVWTQTSDVEGEVNGLVTYDRRVLRPDLAQWQVDIQSLFDAARARSGPVNATM</sequence>
<evidence type="ECO:0000256" key="3">
    <source>
        <dbReference type="ARBA" id="ARBA00023295"/>
    </source>
</evidence>
<evidence type="ECO:0000259" key="5">
    <source>
        <dbReference type="Pfam" id="PF02836"/>
    </source>
</evidence>
<dbReference type="Gene3D" id="2.60.40.10">
    <property type="entry name" value="Immunoglobulins"/>
    <property type="match status" value="1"/>
</dbReference>
<evidence type="ECO:0000259" key="6">
    <source>
        <dbReference type="Pfam" id="PF02837"/>
    </source>
</evidence>
<dbReference type="SUPFAM" id="SSF49303">
    <property type="entry name" value="beta-Galactosidase/glucuronidase domain"/>
    <property type="match status" value="1"/>
</dbReference>
<organism evidence="7 8">
    <name type="scientific">Colletotrichum tanaceti</name>
    <dbReference type="NCBI Taxonomy" id="1306861"/>
    <lineage>
        <taxon>Eukaryota</taxon>
        <taxon>Fungi</taxon>
        <taxon>Dikarya</taxon>
        <taxon>Ascomycota</taxon>
        <taxon>Pezizomycotina</taxon>
        <taxon>Sordariomycetes</taxon>
        <taxon>Hypocreomycetidae</taxon>
        <taxon>Glomerellales</taxon>
        <taxon>Glomerellaceae</taxon>
        <taxon>Colletotrichum</taxon>
        <taxon>Colletotrichum destructivum species complex</taxon>
    </lineage>
</organism>
<evidence type="ECO:0000313" key="8">
    <source>
        <dbReference type="Proteomes" id="UP000310108"/>
    </source>
</evidence>
<accession>A0A4U6XSP5</accession>
<dbReference type="InterPro" id="IPR006103">
    <property type="entry name" value="Glyco_hydro_2_cat"/>
</dbReference>
<gene>
    <name evidence="7" type="primary">lacZ</name>
    <name evidence="7" type="ORF">CTA1_8649</name>
</gene>
<dbReference type="EMBL" id="PJEX01000018">
    <property type="protein sequence ID" value="TKW58868.1"/>
    <property type="molecule type" value="Genomic_DNA"/>
</dbReference>
<dbReference type="InterPro" id="IPR036156">
    <property type="entry name" value="Beta-gal/glucu_dom_sf"/>
</dbReference>
<comment type="caution">
    <text evidence="7">The sequence shown here is derived from an EMBL/GenBank/DDBJ whole genome shotgun (WGS) entry which is preliminary data.</text>
</comment>
<evidence type="ECO:0000256" key="1">
    <source>
        <dbReference type="ARBA" id="ARBA00007401"/>
    </source>
</evidence>
<name>A0A4U6XSP5_9PEZI</name>
<dbReference type="InterPro" id="IPR051913">
    <property type="entry name" value="GH2_Domain-Containing"/>
</dbReference>
<proteinExistence type="inferred from homology"/>
<dbReference type="Pfam" id="PF00703">
    <property type="entry name" value="Glyco_hydro_2"/>
    <property type="match status" value="1"/>
</dbReference>
<dbReference type="Proteomes" id="UP000310108">
    <property type="component" value="Unassembled WGS sequence"/>
</dbReference>
<keyword evidence="3" id="KW-0326">Glycosidase</keyword>
<evidence type="ECO:0000313" key="7">
    <source>
        <dbReference type="EMBL" id="TKW58868.1"/>
    </source>
</evidence>
<dbReference type="InterPro" id="IPR013783">
    <property type="entry name" value="Ig-like_fold"/>
</dbReference>
<evidence type="ECO:0000256" key="2">
    <source>
        <dbReference type="ARBA" id="ARBA00022801"/>
    </source>
</evidence>
<dbReference type="GO" id="GO:0005975">
    <property type="term" value="P:carbohydrate metabolic process"/>
    <property type="evidence" value="ECO:0007669"/>
    <property type="project" value="InterPro"/>
</dbReference>
<feature type="domain" description="Glycoside hydrolase family 2 immunoglobulin-like beta-sandwich" evidence="4">
    <location>
        <begin position="368"/>
        <end position="447"/>
    </location>
</feature>
<keyword evidence="8" id="KW-1185">Reference proteome</keyword>
<reference evidence="7 8" key="1">
    <citation type="journal article" date="2019" name="PLoS ONE">
        <title>Comparative genome analysis indicates high evolutionary potential of pathogenicity genes in Colletotrichum tanaceti.</title>
        <authorList>
            <person name="Lelwala R.V."/>
            <person name="Korhonen P.K."/>
            <person name="Young N.D."/>
            <person name="Scott J.B."/>
            <person name="Ades P.A."/>
            <person name="Gasser R.B."/>
            <person name="Taylor P.W.J."/>
        </authorList>
    </citation>
    <scope>NUCLEOTIDE SEQUENCE [LARGE SCALE GENOMIC DNA]</scope>
    <source>
        <strain evidence="7">BRIP57314</strain>
    </source>
</reference>
<dbReference type="InterPro" id="IPR006104">
    <property type="entry name" value="Glyco_hydro_2_N"/>
</dbReference>
<dbReference type="PANTHER" id="PTHR42732:SF2">
    <property type="entry name" value="BETA-MANNOSIDASE"/>
    <property type="match status" value="1"/>
</dbReference>
<dbReference type="AlphaFoldDB" id="A0A4U6XSP5"/>
<dbReference type="Pfam" id="PF02836">
    <property type="entry name" value="Glyco_hydro_2_C"/>
    <property type="match status" value="1"/>
</dbReference>
<dbReference type="SUPFAM" id="SSF51445">
    <property type="entry name" value="(Trans)glycosidases"/>
    <property type="match status" value="1"/>
</dbReference>
<dbReference type="Gene3D" id="2.60.120.260">
    <property type="entry name" value="Galactose-binding domain-like"/>
    <property type="match status" value="1"/>
</dbReference>
<feature type="domain" description="Glycoside hydrolase family 2 catalytic" evidence="5">
    <location>
        <begin position="488"/>
        <end position="611"/>
    </location>
</feature>
<dbReference type="Gene3D" id="3.20.20.80">
    <property type="entry name" value="Glycosidases"/>
    <property type="match status" value="1"/>
</dbReference>
<dbReference type="GO" id="GO:0004553">
    <property type="term" value="F:hydrolase activity, hydrolyzing O-glycosyl compounds"/>
    <property type="evidence" value="ECO:0007669"/>
    <property type="project" value="InterPro"/>
</dbReference>
<comment type="similarity">
    <text evidence="1">Belongs to the glycosyl hydrolase 2 family.</text>
</comment>
<dbReference type="STRING" id="1306861.A0A4U6XSP5"/>